<gene>
    <name evidence="1" type="ORF">BOVATA_028670</name>
</gene>
<dbReference type="GO" id="GO:0016226">
    <property type="term" value="P:iron-sulfur cluster assembly"/>
    <property type="evidence" value="ECO:0007669"/>
    <property type="project" value="TreeGrafter"/>
</dbReference>
<dbReference type="InterPro" id="IPR017703">
    <property type="entry name" value="YgfZ/GCV_T_CS"/>
</dbReference>
<dbReference type="RefSeq" id="XP_028867617.1">
    <property type="nucleotide sequence ID" value="XM_029011784.1"/>
</dbReference>
<dbReference type="Proteomes" id="UP000236319">
    <property type="component" value="Unassembled WGS sequence"/>
</dbReference>
<dbReference type="Gene3D" id="2.40.30.160">
    <property type="match status" value="1"/>
</dbReference>
<keyword evidence="1" id="KW-0489">Methyltransferase</keyword>
<dbReference type="PANTHER" id="PTHR22602:SF0">
    <property type="entry name" value="TRANSFERASE CAF17, MITOCHONDRIAL-RELATED"/>
    <property type="match status" value="1"/>
</dbReference>
<sequence length="332" mass="37428">MILGRLGGRAIFSFWGTDSFTFLQGLTTNDISLLDNAKKRLIGCVFLGSDGRIQADGLVHRRENGYMVEIGTGNLEAFTKLVRRRKLAAKVEYRLEQESIVYGYTPRKIVRRVSPTEPEATQPTDASLHVTQYTADLHLLNRKYAFNEPISEAPDLTMPHRLHLALNGFGLTLVKDLSSLKILPQDLALHKMGFIAKNKGCYVGQEIMNRILNKTLMHKYQLHFLLRRDHIDAPLDESSSESFCTDATFYRTLDRHFGGPKAASILHRVVNQETTEQPMATTDAKIIPLVYYSTGFGLGLIPQRSMSKNNFIINELEHISLSVLPSTSHKQL</sequence>
<dbReference type="VEuPathDB" id="PiroplasmaDB:BOVATA_028670"/>
<name>A0A2H6KEG6_9APIC</name>
<evidence type="ECO:0000313" key="1">
    <source>
        <dbReference type="EMBL" id="GBE61374.1"/>
    </source>
</evidence>
<protein>
    <submittedName>
        <fullName evidence="1">Aminomethyltransferase, putative</fullName>
    </submittedName>
</protein>
<organism evidence="1 2">
    <name type="scientific">Babesia ovata</name>
    <dbReference type="NCBI Taxonomy" id="189622"/>
    <lineage>
        <taxon>Eukaryota</taxon>
        <taxon>Sar</taxon>
        <taxon>Alveolata</taxon>
        <taxon>Apicomplexa</taxon>
        <taxon>Aconoidasida</taxon>
        <taxon>Piroplasmida</taxon>
        <taxon>Babesiidae</taxon>
        <taxon>Babesia</taxon>
    </lineage>
</organism>
<dbReference type="NCBIfam" id="TIGR03317">
    <property type="entry name" value="ygfZ_signature"/>
    <property type="match status" value="1"/>
</dbReference>
<keyword evidence="2" id="KW-1185">Reference proteome</keyword>
<evidence type="ECO:0000313" key="2">
    <source>
        <dbReference type="Proteomes" id="UP000236319"/>
    </source>
</evidence>
<keyword evidence="1" id="KW-0808">Transferase</keyword>
<dbReference type="OrthoDB" id="191995at2759"/>
<dbReference type="GO" id="GO:0008168">
    <property type="term" value="F:methyltransferase activity"/>
    <property type="evidence" value="ECO:0007669"/>
    <property type="project" value="UniProtKB-KW"/>
</dbReference>
<dbReference type="InterPro" id="IPR045179">
    <property type="entry name" value="YgfZ/GcvT"/>
</dbReference>
<dbReference type="SUPFAM" id="SSF103025">
    <property type="entry name" value="Folate-binding domain"/>
    <property type="match status" value="1"/>
</dbReference>
<dbReference type="EMBL" id="BDSA01000003">
    <property type="protein sequence ID" value="GBE61374.1"/>
    <property type="molecule type" value="Genomic_DNA"/>
</dbReference>
<accession>A0A2H6KEG6</accession>
<comment type="caution">
    <text evidence="1">The sequence shown here is derived from an EMBL/GenBank/DDBJ whole genome shotgun (WGS) entry which is preliminary data.</text>
</comment>
<dbReference type="Gene3D" id="3.30.70.1400">
    <property type="entry name" value="Aminomethyltransferase beta-barrel domains"/>
    <property type="match status" value="1"/>
</dbReference>
<dbReference type="GO" id="GO:0005759">
    <property type="term" value="C:mitochondrial matrix"/>
    <property type="evidence" value="ECO:0007669"/>
    <property type="project" value="TreeGrafter"/>
</dbReference>
<dbReference type="GO" id="GO:0032259">
    <property type="term" value="P:methylation"/>
    <property type="evidence" value="ECO:0007669"/>
    <property type="project" value="UniProtKB-KW"/>
</dbReference>
<dbReference type="PANTHER" id="PTHR22602">
    <property type="entry name" value="TRANSFERASE CAF17, MITOCHONDRIAL-RELATED"/>
    <property type="match status" value="1"/>
</dbReference>
<dbReference type="AlphaFoldDB" id="A0A2H6KEG6"/>
<proteinExistence type="predicted"/>
<dbReference type="GeneID" id="39875144"/>
<reference evidence="1 2" key="1">
    <citation type="journal article" date="2017" name="BMC Genomics">
        <title>Whole-genome assembly of Babesia ovata and comparative genomics between closely related pathogens.</title>
        <authorList>
            <person name="Yamagishi J."/>
            <person name="Asada M."/>
            <person name="Hakimi H."/>
            <person name="Tanaka T.Q."/>
            <person name="Sugimoto C."/>
            <person name="Kawazu S."/>
        </authorList>
    </citation>
    <scope>NUCLEOTIDE SEQUENCE [LARGE SCALE GENOMIC DNA]</scope>
    <source>
        <strain evidence="1 2">Miyake</strain>
    </source>
</reference>